<reference evidence="5 6" key="1">
    <citation type="submission" date="2014-04" db="EMBL/GenBank/DDBJ databases">
        <authorList>
            <consortium name="DOE Joint Genome Institute"/>
            <person name="Kuo A."/>
            <person name="Zuccaro A."/>
            <person name="Kohler A."/>
            <person name="Nagy L.G."/>
            <person name="Floudas D."/>
            <person name="Copeland A."/>
            <person name="Barry K.W."/>
            <person name="Cichocki N."/>
            <person name="Veneault-Fourrey C."/>
            <person name="LaButti K."/>
            <person name="Lindquist E.A."/>
            <person name="Lipzen A."/>
            <person name="Lundell T."/>
            <person name="Morin E."/>
            <person name="Murat C."/>
            <person name="Sun H."/>
            <person name="Tunlid A."/>
            <person name="Henrissat B."/>
            <person name="Grigoriev I.V."/>
            <person name="Hibbett D.S."/>
            <person name="Martin F."/>
            <person name="Nordberg H.P."/>
            <person name="Cantor M.N."/>
            <person name="Hua S.X."/>
        </authorList>
    </citation>
    <scope>NUCLEOTIDE SEQUENCE [LARGE SCALE GENOMIC DNA]</scope>
    <source>
        <strain evidence="5 6">MAFF 305830</strain>
    </source>
</reference>
<keyword evidence="6" id="KW-1185">Reference proteome</keyword>
<reference evidence="6" key="2">
    <citation type="submission" date="2015-01" db="EMBL/GenBank/DDBJ databases">
        <title>Evolutionary Origins and Diversification of the Mycorrhizal Mutualists.</title>
        <authorList>
            <consortium name="DOE Joint Genome Institute"/>
            <consortium name="Mycorrhizal Genomics Consortium"/>
            <person name="Kohler A."/>
            <person name="Kuo A."/>
            <person name="Nagy L.G."/>
            <person name="Floudas D."/>
            <person name="Copeland A."/>
            <person name="Barry K.W."/>
            <person name="Cichocki N."/>
            <person name="Veneault-Fourrey C."/>
            <person name="LaButti K."/>
            <person name="Lindquist E.A."/>
            <person name="Lipzen A."/>
            <person name="Lundell T."/>
            <person name="Morin E."/>
            <person name="Murat C."/>
            <person name="Riley R."/>
            <person name="Ohm R."/>
            <person name="Sun H."/>
            <person name="Tunlid A."/>
            <person name="Henrissat B."/>
            <person name="Grigoriev I.V."/>
            <person name="Hibbett D.S."/>
            <person name="Martin F."/>
        </authorList>
    </citation>
    <scope>NUCLEOTIDE SEQUENCE [LARGE SCALE GENOMIC DNA]</scope>
    <source>
        <strain evidence="6">MAFF 305830</strain>
    </source>
</reference>
<evidence type="ECO:0000313" key="6">
    <source>
        <dbReference type="Proteomes" id="UP000054097"/>
    </source>
</evidence>
<evidence type="ECO:0000313" key="5">
    <source>
        <dbReference type="EMBL" id="KIM33854.1"/>
    </source>
</evidence>
<dbReference type="PANTHER" id="PTHR13471:SF0">
    <property type="entry name" value="NUCLEAR EXOSOME REGULATOR NRDE2"/>
    <property type="match status" value="1"/>
</dbReference>
<feature type="compositionally biased region" description="Basic and acidic residues" evidence="4">
    <location>
        <begin position="66"/>
        <end position="98"/>
    </location>
</feature>
<dbReference type="Pfam" id="PF08424">
    <property type="entry name" value="NRDE-2"/>
    <property type="match status" value="1"/>
</dbReference>
<comment type="subcellular location">
    <subcellularLocation>
        <location evidence="1">Nucleus</location>
    </subcellularLocation>
</comment>
<dbReference type="Proteomes" id="UP000054097">
    <property type="component" value="Unassembled WGS sequence"/>
</dbReference>
<feature type="compositionally biased region" description="Basic and acidic residues" evidence="4">
    <location>
        <begin position="18"/>
        <end position="27"/>
    </location>
</feature>
<feature type="region of interest" description="Disordered" evidence="4">
    <location>
        <begin position="1"/>
        <end position="99"/>
    </location>
</feature>
<dbReference type="GO" id="GO:0031048">
    <property type="term" value="P:regulatory ncRNA-mediated heterochromatin formation"/>
    <property type="evidence" value="ECO:0007669"/>
    <property type="project" value="TreeGrafter"/>
</dbReference>
<feature type="region of interest" description="Disordered" evidence="4">
    <location>
        <begin position="222"/>
        <end position="248"/>
    </location>
</feature>
<dbReference type="EMBL" id="KN824277">
    <property type="protein sequence ID" value="KIM33854.1"/>
    <property type="molecule type" value="Genomic_DNA"/>
</dbReference>
<proteinExistence type="inferred from homology"/>
<dbReference type="InterPro" id="IPR011990">
    <property type="entry name" value="TPR-like_helical_dom_sf"/>
</dbReference>
<dbReference type="Gene3D" id="1.25.40.10">
    <property type="entry name" value="Tetratricopeptide repeat domain"/>
    <property type="match status" value="1"/>
</dbReference>
<keyword evidence="3" id="KW-0539">Nucleus</keyword>
<dbReference type="AlphaFoldDB" id="A0A0C3BP31"/>
<evidence type="ECO:0000256" key="4">
    <source>
        <dbReference type="SAM" id="MobiDB-lite"/>
    </source>
</evidence>
<dbReference type="HOGENOM" id="CLU_007550_0_0_1"/>
<accession>A0A0C3BP31</accession>
<protein>
    <recommendedName>
        <fullName evidence="7">DUF1740-domain-containing protein</fullName>
    </recommendedName>
</protein>
<gene>
    <name evidence="5" type="ORF">M408DRAFT_325432</name>
</gene>
<sequence length="1073" mass="123044">MSRAVPTFSSFPDLDLSEDSRIKDKKDRKSRKEKHKEREEKSSRRRHSRSRSRSQERSSKRRKHESRAEEKGLRVELLDDEALHSKRRERSVSRERGESTYSKAYYVDKRGDMGNLTYGTLDRRDVPKFHRAGRGKVLGLSSVWNITRGSGNKEVVIERRDRRKVPRYTDSKSRKLLVDGPRRLLTIPDNPDTTSYEFIALSKHKKLEDADVHDSYRSIERKKSYESGSDHSSHDSSSSSDSPQHTLTAEQHTIKTLEARVTSSPTDVESWLKLLDLSLKSLPLSTKRATQARAEISISLIRRAIDTHPENSLSLQLRLLYVEHGSELWTAKELQEEWERLLSSLGTPQSPPGKRAVVWLNWLEWRLNASKTVAGALNDTKRVFAMLHEERFEHVRVRLCWRVAVFLREAGFLEQGLAILQAQMELSWFCPEAISLQPLESQLNALEVFWEAEVPRIGEEDANGWAAWEAAGRPEAHDSGREWPSSTRDIEDPYKRWYSLEKALDTVGALSARSFNEDQQDPYGSIMFSDIRPFLSRIVSPRAKEYLYLAFFSFLGLNIPGIANIEVLGNSEEHLGFLHDEWMLSGLGGWVSTPDYLFPPRKQQQAITWESHAGITIGVERTRQPAFGPVKEWVYTRSFLEGVSASEEHLAWERTDLQDVLIDCVRQALTKYALKREEMLGAFEAALDVKSALKASRQRLEANRSSLSLWKTHARLERIRNKHAEASKIYTMAVALDPQSPDMPQLVADAVEFFWLRDDREAAQDILLRFLDIQRPFSGLNLLRARKNLNGRGIANGAYNLLWEACTRIRFFLELSATTIQDAMTAFETYLEELDVHSPPHESLTVWLCSTLWSISRMQGSMIPPAVASKRIDAALAEYGNNTILLGLFLECERGLGIWGRVRDLLDDSLSARSVTAKPKRLKRIAWEIWAEDWGYAPWEPERVRTKLENAVHIQSINHSVVLWRIYIVFEIRVNNLQRAKAVLFRALGNCPWAKGLYMMAFGPLREVFTVTELNDLVSAMAERGLRMRRDIEEFLDGWQDPAMIIDGMDDGNEGDVELEALVHGREQAKPYH</sequence>
<dbReference type="InterPro" id="IPR013633">
    <property type="entry name" value="NRDE-2"/>
</dbReference>
<dbReference type="OrthoDB" id="297219at2759"/>
<feature type="compositionally biased region" description="Basic residues" evidence="4">
    <location>
        <begin position="43"/>
        <end position="52"/>
    </location>
</feature>
<name>A0A0C3BP31_SERVB</name>
<organism evidence="5 6">
    <name type="scientific">Serendipita vermifera MAFF 305830</name>
    <dbReference type="NCBI Taxonomy" id="933852"/>
    <lineage>
        <taxon>Eukaryota</taxon>
        <taxon>Fungi</taxon>
        <taxon>Dikarya</taxon>
        <taxon>Basidiomycota</taxon>
        <taxon>Agaricomycotina</taxon>
        <taxon>Agaricomycetes</taxon>
        <taxon>Sebacinales</taxon>
        <taxon>Serendipitaceae</taxon>
        <taxon>Serendipita</taxon>
    </lineage>
</organism>
<comment type="similarity">
    <text evidence="2">Belongs to the NRDE2 family.</text>
</comment>
<feature type="compositionally biased region" description="Basic and acidic residues" evidence="4">
    <location>
        <begin position="222"/>
        <end position="234"/>
    </location>
</feature>
<dbReference type="GO" id="GO:1902369">
    <property type="term" value="P:negative regulation of RNA catabolic process"/>
    <property type="evidence" value="ECO:0007669"/>
    <property type="project" value="TreeGrafter"/>
</dbReference>
<dbReference type="GO" id="GO:0071013">
    <property type="term" value="C:catalytic step 2 spliceosome"/>
    <property type="evidence" value="ECO:0007669"/>
    <property type="project" value="TreeGrafter"/>
</dbReference>
<dbReference type="STRING" id="933852.A0A0C3BP31"/>
<evidence type="ECO:0008006" key="7">
    <source>
        <dbReference type="Google" id="ProtNLM"/>
    </source>
</evidence>
<evidence type="ECO:0000256" key="3">
    <source>
        <dbReference type="ARBA" id="ARBA00023242"/>
    </source>
</evidence>
<evidence type="ECO:0000256" key="1">
    <source>
        <dbReference type="ARBA" id="ARBA00004123"/>
    </source>
</evidence>
<evidence type="ECO:0000256" key="2">
    <source>
        <dbReference type="ARBA" id="ARBA00009265"/>
    </source>
</evidence>
<dbReference type="PANTHER" id="PTHR13471">
    <property type="entry name" value="TETRATRICOPEPTIDE-LIKE HELICAL"/>
    <property type="match status" value="1"/>
</dbReference>